<protein>
    <submittedName>
        <fullName evidence="1">Uncharacterized protein</fullName>
    </submittedName>
</protein>
<keyword evidence="2" id="KW-1185">Reference proteome</keyword>
<name>A0A5B7DZW2_PORTR</name>
<reference evidence="1 2" key="1">
    <citation type="submission" date="2019-05" db="EMBL/GenBank/DDBJ databases">
        <title>Another draft genome of Portunus trituberculatus and its Hox gene families provides insights of decapod evolution.</title>
        <authorList>
            <person name="Jeong J.-H."/>
            <person name="Song I."/>
            <person name="Kim S."/>
            <person name="Choi T."/>
            <person name="Kim D."/>
            <person name="Ryu S."/>
            <person name="Kim W."/>
        </authorList>
    </citation>
    <scope>NUCLEOTIDE SEQUENCE [LARGE SCALE GENOMIC DNA]</scope>
    <source>
        <tissue evidence="1">Muscle</tissue>
    </source>
</reference>
<dbReference type="EMBL" id="VSRR010001706">
    <property type="protein sequence ID" value="MPC27190.1"/>
    <property type="molecule type" value="Genomic_DNA"/>
</dbReference>
<comment type="caution">
    <text evidence="1">The sequence shown here is derived from an EMBL/GenBank/DDBJ whole genome shotgun (WGS) entry which is preliminary data.</text>
</comment>
<evidence type="ECO:0000313" key="1">
    <source>
        <dbReference type="EMBL" id="MPC27190.1"/>
    </source>
</evidence>
<dbReference type="Proteomes" id="UP000324222">
    <property type="component" value="Unassembled WGS sequence"/>
</dbReference>
<dbReference type="AlphaFoldDB" id="A0A5B7DZW2"/>
<sequence length="212" mass="22833">MRRVFRSLVARRAEGRITVTSVTKSVQSSWSASDVFCGVGVSLPSSSSSSSSSTTAFHLRLGFITTVSSFTSSTTAFHLPLGLCSSTSSSVSSIITLHLALGFFLSSASSSSHSKLEERMCSPERVVEVVAVFHVPGREMLSSSSSTREEDWQEKNNIGGIDYGMLNNPYLRSLSSVPRRLRFSSRPTASLSFACGTLVGDLRDRLEGDLTT</sequence>
<gene>
    <name evidence="1" type="ORF">E2C01_020356</name>
</gene>
<evidence type="ECO:0000313" key="2">
    <source>
        <dbReference type="Proteomes" id="UP000324222"/>
    </source>
</evidence>
<proteinExistence type="predicted"/>
<organism evidence="1 2">
    <name type="scientific">Portunus trituberculatus</name>
    <name type="common">Swimming crab</name>
    <name type="synonym">Neptunus trituberculatus</name>
    <dbReference type="NCBI Taxonomy" id="210409"/>
    <lineage>
        <taxon>Eukaryota</taxon>
        <taxon>Metazoa</taxon>
        <taxon>Ecdysozoa</taxon>
        <taxon>Arthropoda</taxon>
        <taxon>Crustacea</taxon>
        <taxon>Multicrustacea</taxon>
        <taxon>Malacostraca</taxon>
        <taxon>Eumalacostraca</taxon>
        <taxon>Eucarida</taxon>
        <taxon>Decapoda</taxon>
        <taxon>Pleocyemata</taxon>
        <taxon>Brachyura</taxon>
        <taxon>Eubrachyura</taxon>
        <taxon>Portunoidea</taxon>
        <taxon>Portunidae</taxon>
        <taxon>Portuninae</taxon>
        <taxon>Portunus</taxon>
    </lineage>
</organism>
<accession>A0A5B7DZW2</accession>